<dbReference type="VEuPathDB" id="ToxoDB:EPH_0032600"/>
<organism evidence="2 3">
    <name type="scientific">Eimeria praecox</name>
    <dbReference type="NCBI Taxonomy" id="51316"/>
    <lineage>
        <taxon>Eukaryota</taxon>
        <taxon>Sar</taxon>
        <taxon>Alveolata</taxon>
        <taxon>Apicomplexa</taxon>
        <taxon>Conoidasida</taxon>
        <taxon>Coccidia</taxon>
        <taxon>Eucoccidiorida</taxon>
        <taxon>Eimeriorina</taxon>
        <taxon>Eimeriidae</taxon>
        <taxon>Eimeria</taxon>
    </lineage>
</organism>
<dbReference type="AlphaFoldDB" id="U6G6R0"/>
<gene>
    <name evidence="2" type="ORF">EPH_0032600</name>
</gene>
<dbReference type="EMBL" id="HG690213">
    <property type="protein sequence ID" value="CDI74309.1"/>
    <property type="molecule type" value="Genomic_DNA"/>
</dbReference>
<keyword evidence="3" id="KW-1185">Reference proteome</keyword>
<dbReference type="Proteomes" id="UP000018201">
    <property type="component" value="Unassembled WGS sequence"/>
</dbReference>
<evidence type="ECO:0000313" key="3">
    <source>
        <dbReference type="Proteomes" id="UP000018201"/>
    </source>
</evidence>
<proteinExistence type="predicted"/>
<feature type="compositionally biased region" description="Low complexity" evidence="1">
    <location>
        <begin position="48"/>
        <end position="58"/>
    </location>
</feature>
<feature type="region of interest" description="Disordered" evidence="1">
    <location>
        <begin position="41"/>
        <end position="68"/>
    </location>
</feature>
<evidence type="ECO:0000313" key="2">
    <source>
        <dbReference type="EMBL" id="CDI74309.1"/>
    </source>
</evidence>
<accession>U6G6R0</accession>
<sequence length="86" mass="9048">MVADRMATGMSGDLSRSPAHLAKTLIPSKLIGAVEEEMAPDLGTGEVGTSAPPAAATEGAKKATKSSESTSIWTANLDCFRMWYKF</sequence>
<name>U6G6R0_9EIME</name>
<evidence type="ECO:0000256" key="1">
    <source>
        <dbReference type="SAM" id="MobiDB-lite"/>
    </source>
</evidence>
<reference evidence="2" key="2">
    <citation type="submission" date="2013-10" db="EMBL/GenBank/DDBJ databases">
        <authorList>
            <person name="Aslett M."/>
        </authorList>
    </citation>
    <scope>NUCLEOTIDE SEQUENCE [LARGE SCALE GENOMIC DNA]</scope>
    <source>
        <strain evidence="2">Houghton</strain>
    </source>
</reference>
<protein>
    <submittedName>
        <fullName evidence="2">Uncharacterized protein</fullName>
    </submittedName>
</protein>
<reference evidence="2" key="1">
    <citation type="submission" date="2013-10" db="EMBL/GenBank/DDBJ databases">
        <title>Genomic analysis of the causative agents of coccidiosis in chickens.</title>
        <authorList>
            <person name="Reid A.J."/>
            <person name="Blake D."/>
            <person name="Billington K."/>
            <person name="Browne H."/>
            <person name="Dunn M."/>
            <person name="Hung S."/>
            <person name="Kawahara F."/>
            <person name="Miranda-Saavedra D."/>
            <person name="Mourier T."/>
            <person name="Nagra H."/>
            <person name="Otto T.D."/>
            <person name="Rawlings N."/>
            <person name="Sanchez A."/>
            <person name="Sanders M."/>
            <person name="Subramaniam C."/>
            <person name="Tay Y."/>
            <person name="Dear P."/>
            <person name="Doerig C."/>
            <person name="Gruber A."/>
            <person name="Parkinson J."/>
            <person name="Shirley M."/>
            <person name="Wan K.L."/>
            <person name="Berriman M."/>
            <person name="Tomley F."/>
            <person name="Pain A."/>
        </authorList>
    </citation>
    <scope>NUCLEOTIDE SEQUENCE [LARGE SCALE GENOMIC DNA]</scope>
    <source>
        <strain evidence="2">Houghton</strain>
    </source>
</reference>